<feature type="signal peptide" evidence="1">
    <location>
        <begin position="1"/>
        <end position="22"/>
    </location>
</feature>
<dbReference type="PANTHER" id="PTHR35812:SF1">
    <property type="entry name" value="LIPOPROTEIN"/>
    <property type="match status" value="1"/>
</dbReference>
<dbReference type="OrthoDB" id="9793251at2"/>
<evidence type="ECO:0000259" key="2">
    <source>
        <dbReference type="Pfam" id="PF07603"/>
    </source>
</evidence>
<dbReference type="RefSeq" id="WP_087145949.1">
    <property type="nucleotide sequence ID" value="NZ_FUKJ01000054.1"/>
</dbReference>
<reference evidence="4" key="1">
    <citation type="submission" date="2017-02" db="EMBL/GenBank/DDBJ databases">
        <authorList>
            <person name="Daims H."/>
        </authorList>
    </citation>
    <scope>NUCLEOTIDE SEQUENCE [LARGE SCALE GENOMIC DNA]</scope>
</reference>
<accession>A0A1R4H1L8</accession>
<dbReference type="PANTHER" id="PTHR35812">
    <property type="entry name" value="LIPOPROTEIN"/>
    <property type="match status" value="1"/>
</dbReference>
<proteinExistence type="predicted"/>
<dbReference type="AlphaFoldDB" id="A0A1R4H1L8"/>
<dbReference type="EMBL" id="FUKJ01000054">
    <property type="protein sequence ID" value="SJM90102.1"/>
    <property type="molecule type" value="Genomic_DNA"/>
</dbReference>
<evidence type="ECO:0000256" key="1">
    <source>
        <dbReference type="SAM" id="SignalP"/>
    </source>
</evidence>
<keyword evidence="1" id="KW-0732">Signal</keyword>
<feature type="domain" description="Lcl C-terminal" evidence="2">
    <location>
        <begin position="45"/>
        <end position="173"/>
    </location>
</feature>
<gene>
    <name evidence="3" type="ORF">CRENPOLYSF2_1470008</name>
</gene>
<dbReference type="Proteomes" id="UP000195442">
    <property type="component" value="Unassembled WGS sequence"/>
</dbReference>
<feature type="chain" id="PRO_5012571340" description="Lcl C-terminal domain-containing protein" evidence="1">
    <location>
        <begin position="23"/>
        <end position="175"/>
    </location>
</feature>
<organism evidence="3 4">
    <name type="scientific">Crenothrix polyspora</name>
    <dbReference type="NCBI Taxonomy" id="360316"/>
    <lineage>
        <taxon>Bacteria</taxon>
        <taxon>Pseudomonadati</taxon>
        <taxon>Pseudomonadota</taxon>
        <taxon>Gammaproteobacteria</taxon>
        <taxon>Methylococcales</taxon>
        <taxon>Crenotrichaceae</taxon>
        <taxon>Crenothrix</taxon>
    </lineage>
</organism>
<sequence>MYKPYQKNLIAFLLTIPCISLAQTCNTANLAATTPTSQFTDNNNGTVTDKKTGLIWKKCSEGQTWNSGTGNCDNSAQLSNWQIVFNAIQTVNNTGFAGQTDWRLPNIKELASILEEQCYSPAINLSVFPNTPSQWYCASTHYVTPGASWEISFNDGNSGRNPNSNYSYIRLVRGG</sequence>
<evidence type="ECO:0000313" key="4">
    <source>
        <dbReference type="Proteomes" id="UP000195442"/>
    </source>
</evidence>
<keyword evidence="4" id="KW-1185">Reference proteome</keyword>
<dbReference type="InterPro" id="IPR011460">
    <property type="entry name" value="Lcl_C"/>
</dbReference>
<evidence type="ECO:0000313" key="3">
    <source>
        <dbReference type="EMBL" id="SJM90102.1"/>
    </source>
</evidence>
<dbReference type="Pfam" id="PF07603">
    <property type="entry name" value="Lcl_C"/>
    <property type="match status" value="1"/>
</dbReference>
<protein>
    <recommendedName>
        <fullName evidence="2">Lcl C-terminal domain-containing protein</fullName>
    </recommendedName>
</protein>
<name>A0A1R4H1L8_9GAMM</name>